<dbReference type="PANTHER" id="PTHR12911">
    <property type="entry name" value="SAD1/UNC-84-LIKE PROTEIN-RELATED"/>
    <property type="match status" value="1"/>
</dbReference>
<protein>
    <submittedName>
        <fullName evidence="9">SUN domain-containing protein 2 isoform X1</fullName>
    </submittedName>
</protein>
<evidence type="ECO:0000259" key="7">
    <source>
        <dbReference type="PROSITE" id="PS51469"/>
    </source>
</evidence>
<evidence type="ECO:0000313" key="9">
    <source>
        <dbReference type="RefSeq" id="XP_012939012.1"/>
    </source>
</evidence>
<proteinExistence type="predicted"/>
<dbReference type="Proteomes" id="UP000694888">
    <property type="component" value="Unplaced"/>
</dbReference>
<keyword evidence="2 6" id="KW-0812">Transmembrane</keyword>
<evidence type="ECO:0000256" key="4">
    <source>
        <dbReference type="ARBA" id="ARBA00023136"/>
    </source>
</evidence>
<dbReference type="Gene3D" id="2.60.120.260">
    <property type="entry name" value="Galactose-binding domain-like"/>
    <property type="match status" value="1"/>
</dbReference>
<feature type="domain" description="SUN" evidence="7">
    <location>
        <begin position="125"/>
        <end position="302"/>
    </location>
</feature>
<reference evidence="9" key="1">
    <citation type="submission" date="2025-08" db="UniProtKB">
        <authorList>
            <consortium name="RefSeq"/>
        </authorList>
    </citation>
    <scope>IDENTIFICATION</scope>
</reference>
<evidence type="ECO:0000256" key="1">
    <source>
        <dbReference type="ARBA" id="ARBA00004370"/>
    </source>
</evidence>
<name>A0ABM1A1N3_APLCA</name>
<keyword evidence="8" id="KW-1185">Reference proteome</keyword>
<comment type="subcellular location">
    <subcellularLocation>
        <location evidence="1">Membrane</location>
    </subcellularLocation>
</comment>
<evidence type="ECO:0000313" key="8">
    <source>
        <dbReference type="Proteomes" id="UP000694888"/>
    </source>
</evidence>
<dbReference type="InterPro" id="IPR012919">
    <property type="entry name" value="SUN_dom"/>
</dbReference>
<gene>
    <name evidence="9" type="primary">LOC101862655</name>
</gene>
<dbReference type="RefSeq" id="XP_012939012.1">
    <property type="nucleotide sequence ID" value="XM_013083558.2"/>
</dbReference>
<sequence length="314" mass="34312">MRRGCPGRKNYADSDTLSSGSDDDTCKPKKKRCSTAASTWSCKTLNSLACITWRQVLQMVLYLASVLLILAFLYMYRGSLMHIGVLALNGILPASWLKTTNAIVDEALAKYSADRLGVADYALESAGGSVLCSSDTYYSKSGALYSVFGIPVWYHSSSPREVIQPEVQPGKCWAMHGQSGYVTIQLAMPVVVSAISLEHIPTEVAPSGRLDSAPKEFVIVGKESEMTSPDVLLGHFAYQVGNGQPIQLYDIKDPFCTRQTVDYSSCGPNQEVFRIITLKVLSNHGNPDFTCIYRLRVHGKPLRPVLPAIAGPDH</sequence>
<dbReference type="PANTHER" id="PTHR12911:SF22">
    <property type="entry name" value="SUN DOMAIN-CONTAINING PROTEIN 2"/>
    <property type="match status" value="1"/>
</dbReference>
<keyword evidence="3 6" id="KW-1133">Transmembrane helix</keyword>
<evidence type="ECO:0000256" key="5">
    <source>
        <dbReference type="SAM" id="MobiDB-lite"/>
    </source>
</evidence>
<dbReference type="GeneID" id="101862655"/>
<evidence type="ECO:0000256" key="2">
    <source>
        <dbReference type="ARBA" id="ARBA00022692"/>
    </source>
</evidence>
<keyword evidence="4 6" id="KW-0472">Membrane</keyword>
<evidence type="ECO:0000256" key="3">
    <source>
        <dbReference type="ARBA" id="ARBA00022989"/>
    </source>
</evidence>
<evidence type="ECO:0000256" key="6">
    <source>
        <dbReference type="SAM" id="Phobius"/>
    </source>
</evidence>
<dbReference type="PROSITE" id="PS51469">
    <property type="entry name" value="SUN"/>
    <property type="match status" value="1"/>
</dbReference>
<dbReference type="InterPro" id="IPR045119">
    <property type="entry name" value="SUN1-5"/>
</dbReference>
<feature type="transmembrane region" description="Helical" evidence="6">
    <location>
        <begin position="56"/>
        <end position="76"/>
    </location>
</feature>
<feature type="region of interest" description="Disordered" evidence="5">
    <location>
        <begin position="1"/>
        <end position="27"/>
    </location>
</feature>
<accession>A0ABM1A1N3</accession>
<organism evidence="8 9">
    <name type="scientific">Aplysia californica</name>
    <name type="common">California sea hare</name>
    <dbReference type="NCBI Taxonomy" id="6500"/>
    <lineage>
        <taxon>Eukaryota</taxon>
        <taxon>Metazoa</taxon>
        <taxon>Spiralia</taxon>
        <taxon>Lophotrochozoa</taxon>
        <taxon>Mollusca</taxon>
        <taxon>Gastropoda</taxon>
        <taxon>Heterobranchia</taxon>
        <taxon>Euthyneura</taxon>
        <taxon>Tectipleura</taxon>
        <taxon>Aplysiida</taxon>
        <taxon>Aplysioidea</taxon>
        <taxon>Aplysiidae</taxon>
        <taxon>Aplysia</taxon>
    </lineage>
</organism>
<dbReference type="Pfam" id="PF07738">
    <property type="entry name" value="Sad1_UNC"/>
    <property type="match status" value="1"/>
</dbReference>